<accession>A0A3C1KKG9</accession>
<name>A0A3C1KKG9_9GAMM</name>
<protein>
    <submittedName>
        <fullName evidence="2">Acyltransferase</fullName>
    </submittedName>
</protein>
<dbReference type="CDD" id="cd07987">
    <property type="entry name" value="LPLAT_MGAT-like"/>
    <property type="match status" value="1"/>
</dbReference>
<dbReference type="STRING" id="1121937.GCA_000423125_00226"/>
<proteinExistence type="predicted"/>
<dbReference type="SMART" id="SM00563">
    <property type="entry name" value="PlsC"/>
    <property type="match status" value="1"/>
</dbReference>
<evidence type="ECO:0000313" key="3">
    <source>
        <dbReference type="Proteomes" id="UP000259273"/>
    </source>
</evidence>
<evidence type="ECO:0000259" key="1">
    <source>
        <dbReference type="SMART" id="SM00563"/>
    </source>
</evidence>
<dbReference type="Proteomes" id="UP000259273">
    <property type="component" value="Unassembled WGS sequence"/>
</dbReference>
<dbReference type="GO" id="GO:0016746">
    <property type="term" value="F:acyltransferase activity"/>
    <property type="evidence" value="ECO:0007669"/>
    <property type="project" value="UniProtKB-KW"/>
</dbReference>
<organism evidence="2 3">
    <name type="scientific">Haliea salexigens</name>
    <dbReference type="NCBI Taxonomy" id="287487"/>
    <lineage>
        <taxon>Bacteria</taxon>
        <taxon>Pseudomonadati</taxon>
        <taxon>Pseudomonadota</taxon>
        <taxon>Gammaproteobacteria</taxon>
        <taxon>Cellvibrionales</taxon>
        <taxon>Halieaceae</taxon>
        <taxon>Haliea</taxon>
    </lineage>
</organism>
<comment type="caution">
    <text evidence="2">The sequence shown here is derived from an EMBL/GenBank/DDBJ whole genome shotgun (WGS) entry which is preliminary data.</text>
</comment>
<reference evidence="2 3" key="1">
    <citation type="journal article" date="2018" name="Nat. Biotechnol.">
        <title>A standardized bacterial taxonomy based on genome phylogeny substantially revises the tree of life.</title>
        <authorList>
            <person name="Parks D.H."/>
            <person name="Chuvochina M."/>
            <person name="Waite D.W."/>
            <person name="Rinke C."/>
            <person name="Skarshewski A."/>
            <person name="Chaumeil P.A."/>
            <person name="Hugenholtz P."/>
        </authorList>
    </citation>
    <scope>NUCLEOTIDE SEQUENCE [LARGE SCALE GENOMIC DNA]</scope>
    <source>
        <strain evidence="2">UBA9158</strain>
    </source>
</reference>
<dbReference type="PANTHER" id="PTHR22753">
    <property type="entry name" value="TRANSMEMBRANE PROTEIN 68"/>
    <property type="match status" value="1"/>
</dbReference>
<keyword evidence="2" id="KW-0012">Acyltransferase</keyword>
<dbReference type="PANTHER" id="PTHR22753:SF14">
    <property type="entry name" value="MONOACYLGLYCEROL_DIACYLGLYCEROL O-ACYLTRANSFERASE"/>
    <property type="match status" value="1"/>
</dbReference>
<gene>
    <name evidence="2" type="ORF">DCP75_05635</name>
</gene>
<dbReference type="AlphaFoldDB" id="A0A3C1KKG9"/>
<dbReference type="Pfam" id="PF01553">
    <property type="entry name" value="Acyltransferase"/>
    <property type="match status" value="1"/>
</dbReference>
<feature type="domain" description="Phospholipid/glycerol acyltransferase" evidence="1">
    <location>
        <begin position="61"/>
        <end position="177"/>
    </location>
</feature>
<keyword evidence="2" id="KW-0808">Transferase</keyword>
<dbReference type="InterPro" id="IPR002123">
    <property type="entry name" value="Plipid/glycerol_acylTrfase"/>
</dbReference>
<evidence type="ECO:0000313" key="2">
    <source>
        <dbReference type="EMBL" id="HAN27192.1"/>
    </source>
</evidence>
<dbReference type="EMBL" id="DMND01000080">
    <property type="protein sequence ID" value="HAN27192.1"/>
    <property type="molecule type" value="Genomic_DNA"/>
</dbReference>
<sequence>MTALDKDNQPLAGERLQRHIERALALTEVPQSRDLQIAYQLIKRLFRPVVSGVEHIPDKPCLFVGNHSLFALDGMIVVSILQQQYGRFLRPLGDKFLFTHPSLENALLARGAAMGHPEVCRALMAHGQDLLVFPGGAHEAVKPNRLRYQLQWKERFGFIRMAAEHGYTIMPFGIVGPDEFYDHLIESEALPDSLPGRLLQRVGLLTDDTRGDALPPIAMGALGSLLPKPQRCYLGFGQPVSLAAYTRRKPGKVQQRKIRDQIAGEIEQQLRELLLLREQQRGENSLLRRILTL</sequence>
<dbReference type="GO" id="GO:0016020">
    <property type="term" value="C:membrane"/>
    <property type="evidence" value="ECO:0007669"/>
    <property type="project" value="TreeGrafter"/>
</dbReference>